<proteinExistence type="predicted"/>
<dbReference type="AlphaFoldDB" id="A0A8J7CXB4"/>
<accession>A0A8J7CXB4</accession>
<dbReference type="PANTHER" id="PTHR37816:SF2">
    <property type="entry name" value="DNA TOPOLOGY MODULATION PROTEIN FLAR-RELATED PROTEIN"/>
    <property type="match status" value="1"/>
</dbReference>
<dbReference type="EMBL" id="JACVXA010000031">
    <property type="protein sequence ID" value="MBE3638742.1"/>
    <property type="molecule type" value="Genomic_DNA"/>
</dbReference>
<reference evidence="1" key="1">
    <citation type="submission" date="2020-09" db="EMBL/GenBank/DDBJ databases">
        <title>A novel bacterium of genus Mangrovicoccus, isolated from South China Sea.</title>
        <authorList>
            <person name="Huang H."/>
            <person name="Mo K."/>
            <person name="Hu Y."/>
        </authorList>
    </citation>
    <scope>NUCLEOTIDE SEQUENCE</scope>
    <source>
        <strain evidence="1">HB182678</strain>
    </source>
</reference>
<evidence type="ECO:0000313" key="2">
    <source>
        <dbReference type="Proteomes" id="UP000609121"/>
    </source>
</evidence>
<name>A0A8J7CXB4_9RHOB</name>
<dbReference type="Proteomes" id="UP000609121">
    <property type="component" value="Unassembled WGS sequence"/>
</dbReference>
<dbReference type="SUPFAM" id="SSF52540">
    <property type="entry name" value="P-loop containing nucleoside triphosphate hydrolases"/>
    <property type="match status" value="1"/>
</dbReference>
<evidence type="ECO:0000313" key="1">
    <source>
        <dbReference type="EMBL" id="MBE3638742.1"/>
    </source>
</evidence>
<dbReference type="InterPro" id="IPR027417">
    <property type="entry name" value="P-loop_NTPase"/>
</dbReference>
<dbReference type="PANTHER" id="PTHR37816">
    <property type="entry name" value="YALI0E33011P"/>
    <property type="match status" value="1"/>
</dbReference>
<gene>
    <name evidence="1" type="ORF">ICN82_11045</name>
</gene>
<keyword evidence="2" id="KW-1185">Reference proteome</keyword>
<dbReference type="RefSeq" id="WP_193182661.1">
    <property type="nucleotide sequence ID" value="NZ_JACVXA010000031.1"/>
</dbReference>
<dbReference type="Gene3D" id="3.40.50.300">
    <property type="entry name" value="P-loop containing nucleotide triphosphate hydrolases"/>
    <property type="match status" value="1"/>
</dbReference>
<protein>
    <submittedName>
        <fullName evidence="1">AAA family ATPase</fullName>
    </submittedName>
</protein>
<organism evidence="1 2">
    <name type="scientific">Mangrovicoccus algicola</name>
    <dbReference type="NCBI Taxonomy" id="2771008"/>
    <lineage>
        <taxon>Bacteria</taxon>
        <taxon>Pseudomonadati</taxon>
        <taxon>Pseudomonadota</taxon>
        <taxon>Alphaproteobacteria</taxon>
        <taxon>Rhodobacterales</taxon>
        <taxon>Paracoccaceae</taxon>
        <taxon>Mangrovicoccus</taxon>
    </lineage>
</organism>
<dbReference type="InterPro" id="IPR052922">
    <property type="entry name" value="Cytidylate_Kinase-2"/>
</dbReference>
<comment type="caution">
    <text evidence="1">The sequence shown here is derived from an EMBL/GenBank/DDBJ whole genome shotgun (WGS) entry which is preliminary data.</text>
</comment>
<sequence>MRRVMIIGQPGAGKSTLARDLGRITGLPVVHIDLIHWQPGWVERSPAEKTRLCLEVHARDAWIFEGGHSATWADRLARADTVIWLDLGLARRLWRVLRRRIAFRGGATRPDLPPDCPERLDPGFLRFIWRTRRSARARIRRLLATAPPGKAVHHLKGPRAARRFLESLARDCSPVSPVPRTAVGRTETDRG</sequence>